<dbReference type="Proteomes" id="UP000003438">
    <property type="component" value="Unassembled WGS sequence"/>
</dbReference>
<accession>D1PN47</accession>
<dbReference type="AlphaFoldDB" id="D1PN47"/>
<dbReference type="eggNOG" id="COG1595">
    <property type="taxonomic scope" value="Bacteria"/>
</dbReference>
<organism evidence="2 3">
    <name type="scientific">Subdoligranulum variabile DSM 15176</name>
    <dbReference type="NCBI Taxonomy" id="411471"/>
    <lineage>
        <taxon>Bacteria</taxon>
        <taxon>Bacillati</taxon>
        <taxon>Bacillota</taxon>
        <taxon>Clostridia</taxon>
        <taxon>Eubacteriales</taxon>
        <taxon>Oscillospiraceae</taxon>
        <taxon>Subdoligranulum</taxon>
    </lineage>
</organism>
<dbReference type="STRING" id="411471.SUBVAR_05762"/>
<evidence type="ECO:0000313" key="3">
    <source>
        <dbReference type="Proteomes" id="UP000003438"/>
    </source>
</evidence>
<feature type="domain" description="RNA polymerase sigma factor 70 region 4 type 2" evidence="1">
    <location>
        <begin position="105"/>
        <end position="155"/>
    </location>
</feature>
<comment type="caution">
    <text evidence="2">The sequence shown here is derived from an EMBL/GenBank/DDBJ whole genome shotgun (WGS) entry which is preliminary data.</text>
</comment>
<dbReference type="GO" id="GO:0016987">
    <property type="term" value="F:sigma factor activity"/>
    <property type="evidence" value="ECO:0007669"/>
    <property type="project" value="InterPro"/>
</dbReference>
<sequence length="160" mass="18769">MEVTMGFNYGREKRAFDEKWARLEVEYRAAGMSEKAIQDMKNYDWQWFCSERTYRNHVQTLPVGDAESHGDVFFKQARLESITSQWDAGDVDHSRFGWLSALEDEKLYNKLRALSDKDLELLTLLCVDGFQQADIARRMNCSRNAVHKRLKKIKKILKKG</sequence>
<evidence type="ECO:0000313" key="2">
    <source>
        <dbReference type="EMBL" id="EFB75982.1"/>
    </source>
</evidence>
<dbReference type="GO" id="GO:0003677">
    <property type="term" value="F:DNA binding"/>
    <property type="evidence" value="ECO:0007669"/>
    <property type="project" value="InterPro"/>
</dbReference>
<dbReference type="SUPFAM" id="SSF88659">
    <property type="entry name" value="Sigma3 and sigma4 domains of RNA polymerase sigma factors"/>
    <property type="match status" value="1"/>
</dbReference>
<gene>
    <name evidence="2" type="ORF">SUBVAR_05762</name>
</gene>
<dbReference type="InterPro" id="IPR013249">
    <property type="entry name" value="RNA_pol_sigma70_r4_t2"/>
</dbReference>
<dbReference type="Pfam" id="PF08281">
    <property type="entry name" value="Sigma70_r4_2"/>
    <property type="match status" value="1"/>
</dbReference>
<dbReference type="HOGENOM" id="CLU_124896_0_0_9"/>
<dbReference type="Gene3D" id="1.10.10.10">
    <property type="entry name" value="Winged helix-like DNA-binding domain superfamily/Winged helix DNA-binding domain"/>
    <property type="match status" value="1"/>
</dbReference>
<protein>
    <submittedName>
        <fullName evidence="2">Sigma-70, region 4</fullName>
    </submittedName>
</protein>
<dbReference type="EMBL" id="ACBY02000023">
    <property type="protein sequence ID" value="EFB75982.1"/>
    <property type="molecule type" value="Genomic_DNA"/>
</dbReference>
<evidence type="ECO:0000259" key="1">
    <source>
        <dbReference type="Pfam" id="PF08281"/>
    </source>
</evidence>
<keyword evidence="3" id="KW-1185">Reference proteome</keyword>
<reference evidence="2" key="1">
    <citation type="submission" date="2009-12" db="EMBL/GenBank/DDBJ databases">
        <authorList>
            <person name="Weinstock G."/>
            <person name="Sodergren E."/>
            <person name="Clifton S."/>
            <person name="Fulton L."/>
            <person name="Fulton B."/>
            <person name="Courtney L."/>
            <person name="Fronick C."/>
            <person name="Harrison M."/>
            <person name="Strong C."/>
            <person name="Farmer C."/>
            <person name="Delahaunty K."/>
            <person name="Markovic C."/>
            <person name="Hall O."/>
            <person name="Minx P."/>
            <person name="Tomlinson C."/>
            <person name="Mitreva M."/>
            <person name="Nelson J."/>
            <person name="Hou S."/>
            <person name="Wollam A."/>
            <person name="Pepin K.H."/>
            <person name="Johnson M."/>
            <person name="Bhonagiri V."/>
            <person name="Nash W.E."/>
            <person name="Warren W."/>
            <person name="Chinwalla A."/>
            <person name="Mardis E.R."/>
            <person name="Wilson R.K."/>
        </authorList>
    </citation>
    <scope>NUCLEOTIDE SEQUENCE [LARGE SCALE GENOMIC DNA]</scope>
    <source>
        <strain evidence="2">DSM 15176</strain>
    </source>
</reference>
<dbReference type="GO" id="GO:0006352">
    <property type="term" value="P:DNA-templated transcription initiation"/>
    <property type="evidence" value="ECO:0007669"/>
    <property type="project" value="InterPro"/>
</dbReference>
<name>D1PN47_9FIRM</name>
<dbReference type="InterPro" id="IPR013324">
    <property type="entry name" value="RNA_pol_sigma_r3/r4-like"/>
</dbReference>
<proteinExistence type="predicted"/>
<dbReference type="InterPro" id="IPR036388">
    <property type="entry name" value="WH-like_DNA-bd_sf"/>
</dbReference>